<evidence type="ECO:0000256" key="8">
    <source>
        <dbReference type="SAM" id="MobiDB-lite"/>
    </source>
</evidence>
<feature type="transmembrane region" description="Helical" evidence="7">
    <location>
        <begin position="430"/>
        <end position="454"/>
    </location>
</feature>
<feature type="transmembrane region" description="Helical" evidence="7">
    <location>
        <begin position="369"/>
        <end position="393"/>
    </location>
</feature>
<evidence type="ECO:0000313" key="9">
    <source>
        <dbReference type="EMBL" id="PKA66882.1"/>
    </source>
</evidence>
<evidence type="ECO:0000256" key="4">
    <source>
        <dbReference type="ARBA" id="ARBA00022692"/>
    </source>
</evidence>
<feature type="transmembrane region" description="Helical" evidence="7">
    <location>
        <begin position="405"/>
        <end position="424"/>
    </location>
</feature>
<dbReference type="PANTHER" id="PTHR11660">
    <property type="entry name" value="SOLUTE CARRIER FAMILY 40 MEMBER"/>
    <property type="match status" value="1"/>
</dbReference>
<evidence type="ECO:0000256" key="1">
    <source>
        <dbReference type="ARBA" id="ARBA00004141"/>
    </source>
</evidence>
<gene>
    <name evidence="9" type="ORF">AXF42_Ash003539</name>
</gene>
<organism evidence="9 10">
    <name type="scientific">Apostasia shenzhenica</name>
    <dbReference type="NCBI Taxonomy" id="1088818"/>
    <lineage>
        <taxon>Eukaryota</taxon>
        <taxon>Viridiplantae</taxon>
        <taxon>Streptophyta</taxon>
        <taxon>Embryophyta</taxon>
        <taxon>Tracheophyta</taxon>
        <taxon>Spermatophyta</taxon>
        <taxon>Magnoliopsida</taxon>
        <taxon>Liliopsida</taxon>
        <taxon>Asparagales</taxon>
        <taxon>Orchidaceae</taxon>
        <taxon>Apostasioideae</taxon>
        <taxon>Apostasia</taxon>
    </lineage>
</organism>
<name>A0A2I0BGI3_9ASPA</name>
<evidence type="ECO:0000256" key="7">
    <source>
        <dbReference type="RuleBase" id="RU365065"/>
    </source>
</evidence>
<keyword evidence="4 7" id="KW-0812">Transmembrane</keyword>
<comment type="similarity">
    <text evidence="2 7">Belongs to the ferroportin (FP) (TC 2.A.100) family. SLC40A subfamily.</text>
</comment>
<feature type="transmembrane region" description="Helical" evidence="7">
    <location>
        <begin position="224"/>
        <end position="249"/>
    </location>
</feature>
<keyword evidence="5 7" id="KW-1133">Transmembrane helix</keyword>
<dbReference type="Pfam" id="PF06963">
    <property type="entry name" value="FPN1"/>
    <property type="match status" value="1"/>
</dbReference>
<dbReference type="PANTHER" id="PTHR11660:SF57">
    <property type="entry name" value="SOLUTE CARRIER FAMILY 40 MEMBER"/>
    <property type="match status" value="1"/>
</dbReference>
<dbReference type="InterPro" id="IPR009716">
    <property type="entry name" value="Ferroportin-1"/>
</dbReference>
<feature type="transmembrane region" description="Helical" evidence="7">
    <location>
        <begin position="495"/>
        <end position="515"/>
    </location>
</feature>
<dbReference type="STRING" id="1088818.A0A2I0BGI3"/>
<protein>
    <recommendedName>
        <fullName evidence="7">Solute carrier family 40 member</fullName>
    </recommendedName>
</protein>
<dbReference type="OrthoDB" id="648861at2759"/>
<comment type="function">
    <text evidence="7">May be involved in iron transport and iron homeostasis.</text>
</comment>
<proteinExistence type="inferred from homology"/>
<feature type="transmembrane region" description="Helical" evidence="7">
    <location>
        <begin position="135"/>
        <end position="154"/>
    </location>
</feature>
<evidence type="ECO:0000256" key="6">
    <source>
        <dbReference type="ARBA" id="ARBA00023136"/>
    </source>
</evidence>
<feature type="transmembrane region" description="Helical" evidence="7">
    <location>
        <begin position="255"/>
        <end position="271"/>
    </location>
</feature>
<evidence type="ECO:0000313" key="10">
    <source>
        <dbReference type="Proteomes" id="UP000236161"/>
    </source>
</evidence>
<dbReference type="Proteomes" id="UP000236161">
    <property type="component" value="Unassembled WGS sequence"/>
</dbReference>
<sequence>MMSSFCLSSLSSSIRSVSASSRFRPTQEGLGEGEETDEGFMEEESERQHLLSDSCQQSVDPSLIRRMYVGHFLSRWGARMWEFSVGLYMINIWPDSLLLTAIYGVVEAASTALFGPLIGSWVGNFNYKQVLHMWLLTRSLSFIAAGVAVTTLLVDFGPMADAFVPTLILIVIINVSGAVGVLSTLAGTILIEREWVVVISNGQPPEVLTKTNSMIRRIDLACKLFAPVLTGFVISFISVAASSVILALWNILSVWLEYWLWISVYNGIPALRESKQSRKKEDFVSDSIETRIVESHDIIEEGRTLEEEMPNWKRKFTGGLSKLPCLDAWIVYFKQDVVFPGLALALLYFTVLSFGTLMTATLQWKGIPAYVIGIARGISAIIGIMATVVYPIVHSRISTLRTGLWSIWTQWCFLLVCLASIWMHDSITSAWMLMIGVAASRLGLWMFDLGIMQLMQDQVSEGDRCVVGGVQSSLQSMLDLLTYIMAIIVSDPKDFGQLVMLSFILVSSAAILYTLHCYRVRKHLFHFEKVLGRIKWSANSF</sequence>
<keyword evidence="10" id="KW-1185">Reference proteome</keyword>
<dbReference type="SUPFAM" id="SSF103473">
    <property type="entry name" value="MFS general substrate transporter"/>
    <property type="match status" value="1"/>
</dbReference>
<dbReference type="EMBL" id="KZ451885">
    <property type="protein sequence ID" value="PKA66882.1"/>
    <property type="molecule type" value="Genomic_DNA"/>
</dbReference>
<evidence type="ECO:0000256" key="3">
    <source>
        <dbReference type="ARBA" id="ARBA00022448"/>
    </source>
</evidence>
<comment type="subcellular location">
    <subcellularLocation>
        <location evidence="1 7">Membrane</location>
        <topology evidence="1 7">Multi-pass membrane protein</topology>
    </subcellularLocation>
</comment>
<accession>A0A2I0BGI3</accession>
<feature type="transmembrane region" description="Helical" evidence="7">
    <location>
        <begin position="166"/>
        <end position="191"/>
    </location>
</feature>
<keyword evidence="3 7" id="KW-0813">Transport</keyword>
<keyword evidence="6 7" id="KW-0472">Membrane</keyword>
<dbReference type="AlphaFoldDB" id="A0A2I0BGI3"/>
<evidence type="ECO:0000256" key="5">
    <source>
        <dbReference type="ARBA" id="ARBA00022989"/>
    </source>
</evidence>
<evidence type="ECO:0000256" key="2">
    <source>
        <dbReference type="ARBA" id="ARBA00006279"/>
    </source>
</evidence>
<reference evidence="9 10" key="1">
    <citation type="journal article" date="2017" name="Nature">
        <title>The Apostasia genome and the evolution of orchids.</title>
        <authorList>
            <person name="Zhang G.Q."/>
            <person name="Liu K.W."/>
            <person name="Li Z."/>
            <person name="Lohaus R."/>
            <person name="Hsiao Y.Y."/>
            <person name="Niu S.C."/>
            <person name="Wang J.Y."/>
            <person name="Lin Y.C."/>
            <person name="Xu Q."/>
            <person name="Chen L.J."/>
            <person name="Yoshida K."/>
            <person name="Fujiwara S."/>
            <person name="Wang Z.W."/>
            <person name="Zhang Y.Q."/>
            <person name="Mitsuda N."/>
            <person name="Wang M."/>
            <person name="Liu G.H."/>
            <person name="Pecoraro L."/>
            <person name="Huang H.X."/>
            <person name="Xiao X.J."/>
            <person name="Lin M."/>
            <person name="Wu X.Y."/>
            <person name="Wu W.L."/>
            <person name="Chen Y.Y."/>
            <person name="Chang S.B."/>
            <person name="Sakamoto S."/>
            <person name="Ohme-Takagi M."/>
            <person name="Yagi M."/>
            <person name="Zeng S.J."/>
            <person name="Shen C.Y."/>
            <person name="Yeh C.M."/>
            <person name="Luo Y.B."/>
            <person name="Tsai W.C."/>
            <person name="Van de Peer Y."/>
            <person name="Liu Z.J."/>
        </authorList>
    </citation>
    <scope>NUCLEOTIDE SEQUENCE [LARGE SCALE GENOMIC DNA]</scope>
    <source>
        <strain evidence="10">cv. Shenzhen</strain>
        <tissue evidence="9">Stem</tissue>
    </source>
</reference>
<feature type="transmembrane region" description="Helical" evidence="7">
    <location>
        <begin position="97"/>
        <end position="123"/>
    </location>
</feature>
<dbReference type="GO" id="GO:0016020">
    <property type="term" value="C:membrane"/>
    <property type="evidence" value="ECO:0007669"/>
    <property type="project" value="UniProtKB-SubCell"/>
</dbReference>
<feature type="transmembrane region" description="Helical" evidence="7">
    <location>
        <begin position="466"/>
        <end position="489"/>
    </location>
</feature>
<dbReference type="InterPro" id="IPR036259">
    <property type="entry name" value="MFS_trans_sf"/>
</dbReference>
<dbReference type="CDD" id="cd17480">
    <property type="entry name" value="MFS_SLC40A1_like"/>
    <property type="match status" value="1"/>
</dbReference>
<feature type="transmembrane region" description="Helical" evidence="7">
    <location>
        <begin position="337"/>
        <end position="357"/>
    </location>
</feature>
<dbReference type="Gene3D" id="1.20.1250.20">
    <property type="entry name" value="MFS general substrate transporter like domains"/>
    <property type="match status" value="1"/>
</dbReference>
<feature type="region of interest" description="Disordered" evidence="8">
    <location>
        <begin position="22"/>
        <end position="43"/>
    </location>
</feature>
<feature type="compositionally biased region" description="Acidic residues" evidence="8">
    <location>
        <begin position="31"/>
        <end position="43"/>
    </location>
</feature>
<keyword evidence="7" id="KW-0406">Ion transport</keyword>
<dbReference type="GO" id="GO:0005381">
    <property type="term" value="F:iron ion transmembrane transporter activity"/>
    <property type="evidence" value="ECO:0007669"/>
    <property type="project" value="UniProtKB-UniRule"/>
</dbReference>